<sequence length="52" mass="6128">MEPLSEQERIEVGRRDILQTPLQPLKDNLEATSYEMIERDSIKYIQVYATLC</sequence>
<protein>
    <recommendedName>
        <fullName evidence="2">PRMT5 arginine-N-methyltransferase domain-containing protein</fullName>
    </recommendedName>
</protein>
<dbReference type="InterPro" id="IPR029063">
    <property type="entry name" value="SAM-dependent_MTases_sf"/>
</dbReference>
<keyword evidence="4" id="KW-1185">Reference proteome</keyword>
<evidence type="ECO:0000313" key="3">
    <source>
        <dbReference type="EMBL" id="VVB08868.1"/>
    </source>
</evidence>
<dbReference type="PANTHER" id="PTHR10738:SF0">
    <property type="entry name" value="PROTEIN ARGININE N-METHYLTRANSFERASE 5"/>
    <property type="match status" value="1"/>
</dbReference>
<accession>A0A565C5M3</accession>
<dbReference type="AlphaFoldDB" id="A0A565C5M3"/>
<reference evidence="3" key="1">
    <citation type="submission" date="2019-07" db="EMBL/GenBank/DDBJ databases">
        <authorList>
            <person name="Dittberner H."/>
        </authorList>
    </citation>
    <scope>NUCLEOTIDE SEQUENCE [LARGE SCALE GENOMIC DNA]</scope>
</reference>
<dbReference type="GO" id="GO:0005829">
    <property type="term" value="C:cytosol"/>
    <property type="evidence" value="ECO:0007669"/>
    <property type="project" value="TreeGrafter"/>
</dbReference>
<dbReference type="OrthoDB" id="1365336at2759"/>
<evidence type="ECO:0000313" key="4">
    <source>
        <dbReference type="Proteomes" id="UP000489600"/>
    </source>
</evidence>
<evidence type="ECO:0000259" key="2">
    <source>
        <dbReference type="Pfam" id="PF05185"/>
    </source>
</evidence>
<dbReference type="InterPro" id="IPR025799">
    <property type="entry name" value="Arg_MeTrfase"/>
</dbReference>
<dbReference type="Gene3D" id="3.40.50.150">
    <property type="entry name" value="Vaccinia Virus protein VP39"/>
    <property type="match status" value="1"/>
</dbReference>
<proteinExistence type="predicted"/>
<keyword evidence="1" id="KW-0949">S-adenosyl-L-methionine</keyword>
<dbReference type="GO" id="GO:0016274">
    <property type="term" value="F:protein-arginine N-methyltransferase activity"/>
    <property type="evidence" value="ECO:0007669"/>
    <property type="project" value="InterPro"/>
</dbReference>
<dbReference type="Pfam" id="PF05185">
    <property type="entry name" value="PRMT5"/>
    <property type="match status" value="1"/>
</dbReference>
<dbReference type="InterPro" id="IPR035075">
    <property type="entry name" value="PRMT5"/>
</dbReference>
<organism evidence="3 4">
    <name type="scientific">Arabis nemorensis</name>
    <dbReference type="NCBI Taxonomy" id="586526"/>
    <lineage>
        <taxon>Eukaryota</taxon>
        <taxon>Viridiplantae</taxon>
        <taxon>Streptophyta</taxon>
        <taxon>Embryophyta</taxon>
        <taxon>Tracheophyta</taxon>
        <taxon>Spermatophyta</taxon>
        <taxon>Magnoliopsida</taxon>
        <taxon>eudicotyledons</taxon>
        <taxon>Gunneridae</taxon>
        <taxon>Pentapetalae</taxon>
        <taxon>rosids</taxon>
        <taxon>malvids</taxon>
        <taxon>Brassicales</taxon>
        <taxon>Brassicaceae</taxon>
        <taxon>Arabideae</taxon>
        <taxon>Arabis</taxon>
    </lineage>
</organism>
<dbReference type="EMBL" id="CABITT030000006">
    <property type="protein sequence ID" value="VVB08868.1"/>
    <property type="molecule type" value="Genomic_DNA"/>
</dbReference>
<dbReference type="PANTHER" id="PTHR10738">
    <property type="entry name" value="PROTEIN ARGININE N-METHYLTRANSFERASE 5"/>
    <property type="match status" value="1"/>
</dbReference>
<evidence type="ECO:0000256" key="1">
    <source>
        <dbReference type="ARBA" id="ARBA00022691"/>
    </source>
</evidence>
<dbReference type="GO" id="GO:0005634">
    <property type="term" value="C:nucleus"/>
    <property type="evidence" value="ECO:0007669"/>
    <property type="project" value="TreeGrafter"/>
</dbReference>
<dbReference type="GO" id="GO:0006355">
    <property type="term" value="P:regulation of DNA-templated transcription"/>
    <property type="evidence" value="ECO:0007669"/>
    <property type="project" value="TreeGrafter"/>
</dbReference>
<comment type="caution">
    <text evidence="3">The sequence shown here is derived from an EMBL/GenBank/DDBJ whole genome shotgun (WGS) entry which is preliminary data.</text>
</comment>
<dbReference type="Proteomes" id="UP000489600">
    <property type="component" value="Unassembled WGS sequence"/>
</dbReference>
<feature type="domain" description="PRMT5 arginine-N-methyltransferase" evidence="2">
    <location>
        <begin position="6"/>
        <end position="46"/>
    </location>
</feature>
<gene>
    <name evidence="3" type="ORF">ANE_LOCUS19312</name>
</gene>
<name>A0A565C5M3_9BRAS</name>